<feature type="region of interest" description="Disordered" evidence="1">
    <location>
        <begin position="21"/>
        <end position="44"/>
    </location>
</feature>
<protein>
    <submittedName>
        <fullName evidence="2">Uncharacterized protein</fullName>
    </submittedName>
</protein>
<gene>
    <name evidence="2" type="ORF">EYF80_015709</name>
</gene>
<dbReference type="AlphaFoldDB" id="A0A4Z2I801"/>
<evidence type="ECO:0000313" key="3">
    <source>
        <dbReference type="Proteomes" id="UP000314294"/>
    </source>
</evidence>
<keyword evidence="3" id="KW-1185">Reference proteome</keyword>
<dbReference type="EMBL" id="SRLO01000118">
    <property type="protein sequence ID" value="TNN74068.1"/>
    <property type="molecule type" value="Genomic_DNA"/>
</dbReference>
<name>A0A4Z2I801_9TELE</name>
<sequence length="149" mass="16726">MSADKSRTDVCLFSEQLSDEKEGVNERRPLLRVRGGPLRPPSPQKIAGDFDLVLQGRGSPTPSPVFSKPKISSASSPDAFFSELVHSAVTHVIRRARLLSPKSRLEEPIKTLSGLLGWRTQDHLQQQLQQSSFCRLFRDTSVQLRMEIM</sequence>
<dbReference type="Proteomes" id="UP000314294">
    <property type="component" value="Unassembled WGS sequence"/>
</dbReference>
<comment type="caution">
    <text evidence="2">The sequence shown here is derived from an EMBL/GenBank/DDBJ whole genome shotgun (WGS) entry which is preliminary data.</text>
</comment>
<reference evidence="2 3" key="1">
    <citation type="submission" date="2019-03" db="EMBL/GenBank/DDBJ databases">
        <title>First draft genome of Liparis tanakae, snailfish: a comprehensive survey of snailfish specific genes.</title>
        <authorList>
            <person name="Kim W."/>
            <person name="Song I."/>
            <person name="Jeong J.-H."/>
            <person name="Kim D."/>
            <person name="Kim S."/>
            <person name="Ryu S."/>
            <person name="Song J.Y."/>
            <person name="Lee S.K."/>
        </authorList>
    </citation>
    <scope>NUCLEOTIDE SEQUENCE [LARGE SCALE GENOMIC DNA]</scope>
    <source>
        <tissue evidence="2">Muscle</tissue>
    </source>
</reference>
<proteinExistence type="predicted"/>
<evidence type="ECO:0000313" key="2">
    <source>
        <dbReference type="EMBL" id="TNN74068.1"/>
    </source>
</evidence>
<accession>A0A4Z2I801</accession>
<organism evidence="2 3">
    <name type="scientific">Liparis tanakae</name>
    <name type="common">Tanaka's snailfish</name>
    <dbReference type="NCBI Taxonomy" id="230148"/>
    <lineage>
        <taxon>Eukaryota</taxon>
        <taxon>Metazoa</taxon>
        <taxon>Chordata</taxon>
        <taxon>Craniata</taxon>
        <taxon>Vertebrata</taxon>
        <taxon>Euteleostomi</taxon>
        <taxon>Actinopterygii</taxon>
        <taxon>Neopterygii</taxon>
        <taxon>Teleostei</taxon>
        <taxon>Neoteleostei</taxon>
        <taxon>Acanthomorphata</taxon>
        <taxon>Eupercaria</taxon>
        <taxon>Perciformes</taxon>
        <taxon>Cottioidei</taxon>
        <taxon>Cottales</taxon>
        <taxon>Liparidae</taxon>
        <taxon>Liparis</taxon>
    </lineage>
</organism>
<evidence type="ECO:0000256" key="1">
    <source>
        <dbReference type="SAM" id="MobiDB-lite"/>
    </source>
</evidence>